<comment type="caution">
    <text evidence="2">The sequence shown here is derived from an EMBL/GenBank/DDBJ whole genome shotgun (WGS) entry which is preliminary data.</text>
</comment>
<dbReference type="OrthoDB" id="6375653at2759"/>
<organism evidence="2 3">
    <name type="scientific">Amphibalanus amphitrite</name>
    <name type="common">Striped barnacle</name>
    <name type="synonym">Balanus amphitrite</name>
    <dbReference type="NCBI Taxonomy" id="1232801"/>
    <lineage>
        <taxon>Eukaryota</taxon>
        <taxon>Metazoa</taxon>
        <taxon>Ecdysozoa</taxon>
        <taxon>Arthropoda</taxon>
        <taxon>Crustacea</taxon>
        <taxon>Multicrustacea</taxon>
        <taxon>Cirripedia</taxon>
        <taxon>Thoracica</taxon>
        <taxon>Thoracicalcarea</taxon>
        <taxon>Balanomorpha</taxon>
        <taxon>Balanoidea</taxon>
        <taxon>Balanidae</taxon>
        <taxon>Amphibalaninae</taxon>
        <taxon>Amphibalanus</taxon>
    </lineage>
</organism>
<proteinExistence type="predicted"/>
<dbReference type="PANTHER" id="PTHR47331">
    <property type="entry name" value="PHD-TYPE DOMAIN-CONTAINING PROTEIN"/>
    <property type="match status" value="1"/>
</dbReference>
<sequence length="161" mass="18002">MSAAYAPELEALTAGAPLPPNSRLEKVRPRDDDVLTPAHLLFGVTSICGVLSPSGHELDSLSRRWRHQRLVSEHLVQRWTKEYLQTLRTWSFSRRGRPVRLPEVGEIVLVHAEGPRGRWPLARVVSLLSGADGRARAASIVLRGPLTRRPINKLLRLEASE</sequence>
<keyword evidence="3" id="KW-1185">Reference proteome</keyword>
<dbReference type="InterPro" id="IPR040676">
    <property type="entry name" value="DUF5641"/>
</dbReference>
<accession>A0A6A4XET3</accession>
<evidence type="ECO:0000259" key="1">
    <source>
        <dbReference type="Pfam" id="PF18701"/>
    </source>
</evidence>
<name>A0A6A4XET3_AMPAM</name>
<dbReference type="AlphaFoldDB" id="A0A6A4XET3"/>
<dbReference type="Pfam" id="PF18701">
    <property type="entry name" value="DUF5641"/>
    <property type="match status" value="1"/>
</dbReference>
<reference evidence="2 3" key="1">
    <citation type="submission" date="2019-07" db="EMBL/GenBank/DDBJ databases">
        <title>Draft genome assembly of a fouling barnacle, Amphibalanus amphitrite (Darwin, 1854): The first reference genome for Thecostraca.</title>
        <authorList>
            <person name="Kim W."/>
        </authorList>
    </citation>
    <scope>NUCLEOTIDE SEQUENCE [LARGE SCALE GENOMIC DNA]</scope>
    <source>
        <strain evidence="2">SNU_AA5</strain>
        <tissue evidence="2">Soma without cirri and trophi</tissue>
    </source>
</reference>
<gene>
    <name evidence="2" type="ORF">FJT64_016364</name>
</gene>
<dbReference type="Proteomes" id="UP000440578">
    <property type="component" value="Unassembled WGS sequence"/>
</dbReference>
<evidence type="ECO:0000313" key="2">
    <source>
        <dbReference type="EMBL" id="KAF0313031.1"/>
    </source>
</evidence>
<feature type="domain" description="DUF5641" evidence="1">
    <location>
        <begin position="63"/>
        <end position="156"/>
    </location>
</feature>
<evidence type="ECO:0000313" key="3">
    <source>
        <dbReference type="Proteomes" id="UP000440578"/>
    </source>
</evidence>
<dbReference type="EMBL" id="VIIS01000120">
    <property type="protein sequence ID" value="KAF0313031.1"/>
    <property type="molecule type" value="Genomic_DNA"/>
</dbReference>
<protein>
    <recommendedName>
        <fullName evidence="1">DUF5641 domain-containing protein</fullName>
    </recommendedName>
</protein>